<dbReference type="EMBL" id="HBEA01004989">
    <property type="protein sequence ID" value="CAD8254320.1"/>
    <property type="molecule type" value="Transcribed_RNA"/>
</dbReference>
<dbReference type="InterPro" id="IPR004155">
    <property type="entry name" value="PBS_lyase_HEAT"/>
</dbReference>
<evidence type="ECO:0000256" key="10">
    <source>
        <dbReference type="HAMAP-Rule" id="MF_03101"/>
    </source>
</evidence>
<keyword evidence="6 10" id="KW-0408">Iron</keyword>
<evidence type="ECO:0000256" key="11">
    <source>
        <dbReference type="PROSITE-ProRule" id="PRU00103"/>
    </source>
</evidence>
<comment type="function">
    <text evidence="9">Catalyzes the hydroxylation of the N(6)-(4-aminobutyl)-L-lysine intermediate produced by deoxyhypusine synthase/DHPS on a critical lysine of the eukaryotic translation initiation factor 5A/eIF-5A. This is the second step of the post-translational modification of that lysine into an unusual amino acid residue named hypusine. Hypusination is unique to mature eIF-5A factor and is essential for its function.</text>
</comment>
<comment type="similarity">
    <text evidence="10">Belongs to the deoxyhypusine hydroxylase family.</text>
</comment>
<dbReference type="InterPro" id="IPR027517">
    <property type="entry name" value="Deoxyhypusine_hydroxylase"/>
</dbReference>
<sequence length="310" mass="33446">MNASRPVEALQGSLLDLSEPVGKRTHAAFLLRTLASSAEASADSRQAAVDALTRALQNREDSDLMRHEVAYILGQVGSVAAIPALSEVLRDAADDAIVRHECAEALGAIGHEAALPVLREHLEDAAPEVQSTCELAVALLEHQQRASGAATGARTASGGYLSVDPAPPLEDGLSTEEICRIFLDEEESLFRRYRAMFSLRNRAKTEATAVETLCSGLQDKNALFRHEVAYVLGQVQAASSAPALIRTLENREEHRMVRHEAAEALGAIGGVSAEAILSKYVADEEDMVKESCEVALDSIDYWQNLQFVET</sequence>
<feature type="binding site" evidence="10">
    <location>
        <position position="101"/>
    </location>
    <ligand>
        <name>Fe cation</name>
        <dbReference type="ChEBI" id="CHEBI:24875"/>
        <label>1</label>
    </ligand>
</feature>
<dbReference type="Pfam" id="PF13646">
    <property type="entry name" value="HEAT_2"/>
    <property type="match status" value="1"/>
</dbReference>
<dbReference type="InterPro" id="IPR011989">
    <property type="entry name" value="ARM-like"/>
</dbReference>
<accession>A0A6U0UG46</accession>
<feature type="binding site" evidence="10">
    <location>
        <position position="67"/>
    </location>
    <ligand>
        <name>Fe cation</name>
        <dbReference type="ChEBI" id="CHEBI:24875"/>
        <label>1</label>
    </ligand>
</feature>
<comment type="pathway">
    <text evidence="2 10">Protein modification; eIF5A hypusination.</text>
</comment>
<dbReference type="InterPro" id="IPR016024">
    <property type="entry name" value="ARM-type_fold"/>
</dbReference>
<dbReference type="EC" id="1.14.99.29" evidence="10"/>
<feature type="binding site" evidence="10">
    <location>
        <position position="260"/>
    </location>
    <ligand>
        <name>Fe cation</name>
        <dbReference type="ChEBI" id="CHEBI:24875"/>
        <label>2</label>
    </ligand>
</feature>
<name>A0A6U0UG46_9STRA</name>
<evidence type="ECO:0000256" key="2">
    <source>
        <dbReference type="ARBA" id="ARBA00005041"/>
    </source>
</evidence>
<evidence type="ECO:0000256" key="9">
    <source>
        <dbReference type="ARBA" id="ARBA00045876"/>
    </source>
</evidence>
<dbReference type="Gene3D" id="1.25.10.10">
    <property type="entry name" value="Leucine-rich Repeat Variant"/>
    <property type="match status" value="2"/>
</dbReference>
<dbReference type="Pfam" id="PF03130">
    <property type="entry name" value="HEAT_PBS"/>
    <property type="match status" value="2"/>
</dbReference>
<evidence type="ECO:0000313" key="13">
    <source>
        <dbReference type="EMBL" id="CAD8254320.1"/>
    </source>
</evidence>
<dbReference type="EMBL" id="HBEA01004988">
    <property type="protein sequence ID" value="CAD8254319.1"/>
    <property type="molecule type" value="Transcribed_RNA"/>
</dbReference>
<protein>
    <recommendedName>
        <fullName evidence="10">Deoxyhypusine hydroxylase</fullName>
        <shortName evidence="10">DOHH</shortName>
        <ecNumber evidence="10">1.14.99.29</ecNumber>
    </recommendedName>
    <alternativeName>
        <fullName evidence="10">Deoxyhypusine dioxygenase</fullName>
    </alternativeName>
    <alternativeName>
        <fullName evidence="10">Deoxyhypusine monooxygenase</fullName>
    </alternativeName>
</protein>
<evidence type="ECO:0000256" key="8">
    <source>
        <dbReference type="ARBA" id="ARBA00023256"/>
    </source>
</evidence>
<dbReference type="PROSITE" id="PS50077">
    <property type="entry name" value="HEAT_REPEAT"/>
    <property type="match status" value="1"/>
</dbReference>
<organism evidence="13">
    <name type="scientific">Pinguiococcus pyrenoidosus</name>
    <dbReference type="NCBI Taxonomy" id="172671"/>
    <lineage>
        <taxon>Eukaryota</taxon>
        <taxon>Sar</taxon>
        <taxon>Stramenopiles</taxon>
        <taxon>Ochrophyta</taxon>
        <taxon>Pinguiophyceae</taxon>
        <taxon>Pinguiochrysidales</taxon>
        <taxon>Pinguiochrysidaceae</taxon>
        <taxon>Pinguiococcus</taxon>
    </lineage>
</organism>
<dbReference type="InterPro" id="IPR021133">
    <property type="entry name" value="HEAT_type_2"/>
</dbReference>
<evidence type="ECO:0000256" key="7">
    <source>
        <dbReference type="ARBA" id="ARBA00023033"/>
    </source>
</evidence>
<dbReference type="GO" id="GO:0019135">
    <property type="term" value="F:deoxyhypusine monooxygenase activity"/>
    <property type="evidence" value="ECO:0007669"/>
    <property type="project" value="UniProtKB-UniRule"/>
</dbReference>
<evidence type="ECO:0000313" key="12">
    <source>
        <dbReference type="EMBL" id="CAD8254319.1"/>
    </source>
</evidence>
<proteinExistence type="inferred from homology"/>
<comment type="catalytic activity">
    <reaction evidence="1 10">
        <text>[eIF5A protein]-deoxyhypusine + AH2 + O2 = [eIF5A protein]-hypusine + A + H2O</text>
        <dbReference type="Rhea" id="RHEA:14101"/>
        <dbReference type="Rhea" id="RHEA-COMP:10144"/>
        <dbReference type="Rhea" id="RHEA-COMP:12592"/>
        <dbReference type="ChEBI" id="CHEBI:13193"/>
        <dbReference type="ChEBI" id="CHEBI:15377"/>
        <dbReference type="ChEBI" id="CHEBI:15379"/>
        <dbReference type="ChEBI" id="CHEBI:17499"/>
        <dbReference type="ChEBI" id="CHEBI:82657"/>
        <dbReference type="ChEBI" id="CHEBI:91175"/>
        <dbReference type="EC" id="1.14.99.29"/>
    </reaction>
</comment>
<evidence type="ECO:0000256" key="1">
    <source>
        <dbReference type="ARBA" id="ARBA00000068"/>
    </source>
</evidence>
<evidence type="ECO:0000256" key="3">
    <source>
        <dbReference type="ARBA" id="ARBA00022723"/>
    </source>
</evidence>
<dbReference type="SUPFAM" id="SSF48371">
    <property type="entry name" value="ARM repeat"/>
    <property type="match status" value="1"/>
</dbReference>
<evidence type="ECO:0000256" key="4">
    <source>
        <dbReference type="ARBA" id="ARBA00022737"/>
    </source>
</evidence>
<feature type="binding site" evidence="10">
    <location>
        <position position="100"/>
    </location>
    <ligand>
        <name>Fe cation</name>
        <dbReference type="ChEBI" id="CHEBI:24875"/>
        <label>1</label>
    </ligand>
</feature>
<keyword evidence="8 10" id="KW-0386">Hypusine biosynthesis</keyword>
<dbReference type="HAMAP" id="MF_03101">
    <property type="entry name" value="Deoxyhypusine_hydroxylase"/>
    <property type="match status" value="1"/>
</dbReference>
<feature type="binding site" evidence="10">
    <location>
        <position position="68"/>
    </location>
    <ligand>
        <name>Fe cation</name>
        <dbReference type="ChEBI" id="CHEBI:24875"/>
        <label>1</label>
    </ligand>
</feature>
<gene>
    <name evidence="12" type="ORF">PPYR1160_LOCUS3811</name>
    <name evidence="13" type="ORF">PPYR1160_LOCUS3812</name>
</gene>
<dbReference type="UniPathway" id="UPA00354"/>
<dbReference type="AlphaFoldDB" id="A0A6U0UG46"/>
<reference evidence="13" key="1">
    <citation type="submission" date="2021-01" db="EMBL/GenBank/DDBJ databases">
        <authorList>
            <person name="Corre E."/>
            <person name="Pelletier E."/>
            <person name="Niang G."/>
            <person name="Scheremetjew M."/>
            <person name="Finn R."/>
            <person name="Kale V."/>
            <person name="Holt S."/>
            <person name="Cochrane G."/>
            <person name="Meng A."/>
            <person name="Brown T."/>
            <person name="Cohen L."/>
        </authorList>
    </citation>
    <scope>NUCLEOTIDE SEQUENCE</scope>
    <source>
        <strain evidence="13">CCMP2078</strain>
    </source>
</reference>
<keyword evidence="7 10" id="KW-0503">Monooxygenase</keyword>
<keyword evidence="3 10" id="KW-0479">Metal-binding</keyword>
<feature type="repeat" description="HEAT" evidence="11">
    <location>
        <begin position="81"/>
        <end position="121"/>
    </location>
</feature>
<evidence type="ECO:0000256" key="5">
    <source>
        <dbReference type="ARBA" id="ARBA00023002"/>
    </source>
</evidence>
<feature type="binding site" evidence="10">
    <location>
        <position position="259"/>
    </location>
    <ligand>
        <name>Fe cation</name>
        <dbReference type="ChEBI" id="CHEBI:24875"/>
        <label>2</label>
    </ligand>
</feature>
<keyword evidence="5 10" id="KW-0560">Oxidoreductase</keyword>
<dbReference type="SMART" id="SM00567">
    <property type="entry name" value="EZ_HEAT"/>
    <property type="match status" value="6"/>
</dbReference>
<feature type="binding site" evidence="10">
    <location>
        <position position="226"/>
    </location>
    <ligand>
        <name>Fe cation</name>
        <dbReference type="ChEBI" id="CHEBI:24875"/>
        <label>2</label>
    </ligand>
</feature>
<evidence type="ECO:0000256" key="6">
    <source>
        <dbReference type="ARBA" id="ARBA00023004"/>
    </source>
</evidence>
<feature type="binding site" evidence="10">
    <location>
        <position position="227"/>
    </location>
    <ligand>
        <name>Fe cation</name>
        <dbReference type="ChEBI" id="CHEBI:24875"/>
        <label>2</label>
    </ligand>
</feature>
<dbReference type="GO" id="GO:0046872">
    <property type="term" value="F:metal ion binding"/>
    <property type="evidence" value="ECO:0007669"/>
    <property type="project" value="UniProtKB-KW"/>
</dbReference>
<comment type="cofactor">
    <cofactor evidence="10">
        <name>Fe(2+)</name>
        <dbReference type="ChEBI" id="CHEBI:29033"/>
    </cofactor>
    <text evidence="10">Binds 2 Fe(2+) ions per subunit.</text>
</comment>
<dbReference type="PANTHER" id="PTHR12697:SF5">
    <property type="entry name" value="DEOXYHYPUSINE HYDROXYLASE"/>
    <property type="match status" value="1"/>
</dbReference>
<dbReference type="PANTHER" id="PTHR12697">
    <property type="entry name" value="PBS LYASE HEAT-LIKE PROTEIN"/>
    <property type="match status" value="1"/>
</dbReference>
<keyword evidence="4" id="KW-0677">Repeat</keyword>
<comment type="function">
    <text evidence="10">Catalyzes the hydroxylation of the N(6)-(4-aminobutyl)-L-lysine intermediate to form hypusine, an essential post-translational modification only found in mature eIF-5A factor.</text>
</comment>